<protein>
    <submittedName>
        <fullName evidence="3">HIT family protein</fullName>
    </submittedName>
</protein>
<dbReference type="OrthoDB" id="8592405at2"/>
<dbReference type="Gene3D" id="3.30.428.10">
    <property type="entry name" value="HIT-like"/>
    <property type="match status" value="1"/>
</dbReference>
<organism evidence="3 4">
    <name type="scientific">Pseudomonas jessenii</name>
    <dbReference type="NCBI Taxonomy" id="77298"/>
    <lineage>
        <taxon>Bacteria</taxon>
        <taxon>Pseudomonadati</taxon>
        <taxon>Pseudomonadota</taxon>
        <taxon>Gammaproteobacteria</taxon>
        <taxon>Pseudomonadales</taxon>
        <taxon>Pseudomonadaceae</taxon>
        <taxon>Pseudomonas</taxon>
    </lineage>
</organism>
<dbReference type="PROSITE" id="PS51084">
    <property type="entry name" value="HIT_2"/>
    <property type="match status" value="1"/>
</dbReference>
<accession>A0A2W0ETY8</accession>
<dbReference type="InterPro" id="IPR036265">
    <property type="entry name" value="HIT-like_sf"/>
</dbReference>
<feature type="domain" description="HIT" evidence="2">
    <location>
        <begin position="1"/>
        <end position="100"/>
    </location>
</feature>
<evidence type="ECO:0000256" key="1">
    <source>
        <dbReference type="PROSITE-ProRule" id="PRU00464"/>
    </source>
</evidence>
<dbReference type="Proteomes" id="UP000247437">
    <property type="component" value="Unassembled WGS sequence"/>
</dbReference>
<dbReference type="InterPro" id="IPR011146">
    <property type="entry name" value="HIT-like"/>
</dbReference>
<dbReference type="GO" id="GO:0003824">
    <property type="term" value="F:catalytic activity"/>
    <property type="evidence" value="ECO:0007669"/>
    <property type="project" value="InterPro"/>
</dbReference>
<evidence type="ECO:0000313" key="4">
    <source>
        <dbReference type="Proteomes" id="UP000247437"/>
    </source>
</evidence>
<dbReference type="RefSeq" id="WP_110657781.1">
    <property type="nucleotide sequence ID" value="NZ_PDLL01000024.1"/>
</dbReference>
<dbReference type="SUPFAM" id="SSF54197">
    <property type="entry name" value="HIT-like"/>
    <property type="match status" value="1"/>
</dbReference>
<sequence length="160" mass="18128">MEIAPQFIIHETDHWIINHHLASALPGYLMLATKMHTSSLAELSSAALAELGGLLARTQQAIEQQLLPKRLYIGRFGHDPGWPIHFHFIPVYAWVEDLFWNDARYRQLETFAYAENALSSTDGAELTLFIWREFAENPTPPKTQGPSIGEVIQSLRSAFI</sequence>
<reference evidence="3 4" key="1">
    <citation type="journal article" date="2018" name="Appl. Microbiol. Biotechnol.">
        <title>Characterization of the caprolactam degradation pathway in Pseudomonas jessenii using mass spectrometry-based proteomics.</title>
        <authorList>
            <person name="Otzen M."/>
            <person name="Palacio C."/>
            <person name="Janssen D.B."/>
        </authorList>
    </citation>
    <scope>NUCLEOTIDE SEQUENCE [LARGE SCALE GENOMIC DNA]</scope>
    <source>
        <strain evidence="3 4">GO3</strain>
    </source>
</reference>
<comment type="caution">
    <text evidence="3">The sequence shown here is derived from an EMBL/GenBank/DDBJ whole genome shotgun (WGS) entry which is preliminary data.</text>
</comment>
<name>A0A2W0ETY8_PSEJE</name>
<gene>
    <name evidence="3" type="ORF">CRX42_03990</name>
</gene>
<comment type="caution">
    <text evidence="1">Lacks conserved residue(s) required for the propagation of feature annotation.</text>
</comment>
<dbReference type="AlphaFoldDB" id="A0A2W0ETY8"/>
<evidence type="ECO:0000259" key="2">
    <source>
        <dbReference type="PROSITE" id="PS51084"/>
    </source>
</evidence>
<evidence type="ECO:0000313" key="3">
    <source>
        <dbReference type="EMBL" id="PYY71883.1"/>
    </source>
</evidence>
<proteinExistence type="predicted"/>
<dbReference type="EMBL" id="PDLL01000024">
    <property type="protein sequence ID" value="PYY71883.1"/>
    <property type="molecule type" value="Genomic_DNA"/>
</dbReference>